<evidence type="ECO:0000313" key="3">
    <source>
        <dbReference type="Proteomes" id="UP000228535"/>
    </source>
</evidence>
<name>A0A2M9BLY7_9BACT</name>
<keyword evidence="3" id="KW-1185">Reference proteome</keyword>
<dbReference type="EMBL" id="PGFA01000001">
    <property type="protein sequence ID" value="PJJ58935.1"/>
    <property type="molecule type" value="Genomic_DNA"/>
</dbReference>
<dbReference type="SUPFAM" id="SSF101898">
    <property type="entry name" value="NHL repeat"/>
    <property type="match status" value="1"/>
</dbReference>
<evidence type="ECO:0000313" key="2">
    <source>
        <dbReference type="EMBL" id="PJJ58935.1"/>
    </source>
</evidence>
<dbReference type="InterPro" id="IPR011042">
    <property type="entry name" value="6-blade_b-propeller_TolB-like"/>
</dbReference>
<gene>
    <name evidence="2" type="ORF">CLV45_0347</name>
</gene>
<evidence type="ECO:0000256" key="1">
    <source>
        <dbReference type="SAM" id="MobiDB-lite"/>
    </source>
</evidence>
<dbReference type="OrthoDB" id="9798438at2"/>
<protein>
    <submittedName>
        <fullName evidence="2">Uncharacterized protein</fullName>
    </submittedName>
</protein>
<feature type="compositionally biased region" description="Basic and acidic residues" evidence="1">
    <location>
        <begin position="24"/>
        <end position="38"/>
    </location>
</feature>
<organism evidence="2 3">
    <name type="scientific">Hymenobacter chitinivorans DSM 11115</name>
    <dbReference type="NCBI Taxonomy" id="1121954"/>
    <lineage>
        <taxon>Bacteria</taxon>
        <taxon>Pseudomonadati</taxon>
        <taxon>Bacteroidota</taxon>
        <taxon>Cytophagia</taxon>
        <taxon>Cytophagales</taxon>
        <taxon>Hymenobacteraceae</taxon>
        <taxon>Hymenobacter</taxon>
    </lineage>
</organism>
<comment type="caution">
    <text evidence="2">The sequence shown here is derived from an EMBL/GenBank/DDBJ whole genome shotgun (WGS) entry which is preliminary data.</text>
</comment>
<dbReference type="RefSeq" id="WP_100334682.1">
    <property type="nucleotide sequence ID" value="NZ_PGFA01000001.1"/>
</dbReference>
<reference evidence="2 3" key="1">
    <citation type="submission" date="2017-11" db="EMBL/GenBank/DDBJ databases">
        <title>Genomic Encyclopedia of Archaeal and Bacterial Type Strains, Phase II (KMG-II): From Individual Species to Whole Genera.</title>
        <authorList>
            <person name="Goeker M."/>
        </authorList>
    </citation>
    <scope>NUCLEOTIDE SEQUENCE [LARGE SCALE GENOMIC DNA]</scope>
    <source>
        <strain evidence="2 3">DSM 11115</strain>
    </source>
</reference>
<proteinExistence type="predicted"/>
<dbReference type="Gene3D" id="2.120.10.30">
    <property type="entry name" value="TolB, C-terminal domain"/>
    <property type="match status" value="1"/>
</dbReference>
<sequence length="299" mass="32513">MRLFLLTASLSTVLFSTSCSEAQSDDKKGKGGKKKDQTEGLENNLIESSIPGLRKVGALNGGVPESSGLARAETAGTFYTHADAGNEPVLYKIDMTGRLLGKSTLPFSNVDWESLAQDDKGNIFVVDAGNNNNSRRDLVVYRINPTSNSQDLSRSNFSYADQTAFPPGKKERNFDCEASLWHAGKVYLFTKDRGAGQTSKVYTLSDQAGNQKARLLTKLTIPGEVTGADVSSDGHRIALLAREELFLLEGNSFEAALKATPRRISLKGAGQTEGIVFHKDDNNKLFISTEEGNIYEYSL</sequence>
<feature type="region of interest" description="Disordered" evidence="1">
    <location>
        <begin position="22"/>
        <end position="42"/>
    </location>
</feature>
<dbReference type="AlphaFoldDB" id="A0A2M9BLY7"/>
<accession>A0A2M9BLY7</accession>
<dbReference type="Proteomes" id="UP000228535">
    <property type="component" value="Unassembled WGS sequence"/>
</dbReference>
<dbReference type="PROSITE" id="PS51257">
    <property type="entry name" value="PROKAR_LIPOPROTEIN"/>
    <property type="match status" value="1"/>
</dbReference>